<organism evidence="1 2">
    <name type="scientific">Paracoccus hibiscisoli</name>
    <dbReference type="NCBI Taxonomy" id="2023261"/>
    <lineage>
        <taxon>Bacteria</taxon>
        <taxon>Pseudomonadati</taxon>
        <taxon>Pseudomonadota</taxon>
        <taxon>Alphaproteobacteria</taxon>
        <taxon>Rhodobacterales</taxon>
        <taxon>Paracoccaceae</taxon>
        <taxon>Paracoccus</taxon>
    </lineage>
</organism>
<evidence type="ECO:0000313" key="2">
    <source>
        <dbReference type="Proteomes" id="UP000306223"/>
    </source>
</evidence>
<dbReference type="Proteomes" id="UP000306223">
    <property type="component" value="Unassembled WGS sequence"/>
</dbReference>
<dbReference type="RefSeq" id="WP_136858276.1">
    <property type="nucleotide sequence ID" value="NZ_SUNH01000049.1"/>
</dbReference>
<protein>
    <submittedName>
        <fullName evidence="1">Uncharacterized protein</fullName>
    </submittedName>
</protein>
<accession>A0A4V5MS35</accession>
<sequence>MAELRNPAAAPTPQDEMLEALVSVTAENTTTLIDVQRQAAATAASVKDARTYMATVVKNTDWETNGKKIAAILDKALLQDRAALHAVSEAAREMRGTSIEITHRAGDAAVAQKDASKAFHSAAERLLRVMEVHQQGRWRRMGIIALIGALCGAVGFFAREPATKFQHLWDAGAALRQDAAHRDCKTFGGETLPSGERLACVIWQDAAQ</sequence>
<name>A0A4V5MS35_9RHOB</name>
<keyword evidence="2" id="KW-1185">Reference proteome</keyword>
<comment type="caution">
    <text evidence="1">The sequence shown here is derived from an EMBL/GenBank/DDBJ whole genome shotgun (WGS) entry which is preliminary data.</text>
</comment>
<dbReference type="EMBL" id="SUNH01000049">
    <property type="protein sequence ID" value="TJZ78698.1"/>
    <property type="molecule type" value="Genomic_DNA"/>
</dbReference>
<gene>
    <name evidence="1" type="ORF">FA740_18430</name>
</gene>
<dbReference type="AlphaFoldDB" id="A0A4V5MS35"/>
<proteinExistence type="predicted"/>
<evidence type="ECO:0000313" key="1">
    <source>
        <dbReference type="EMBL" id="TJZ78698.1"/>
    </source>
</evidence>
<reference evidence="1 2" key="1">
    <citation type="submission" date="2019-04" db="EMBL/GenBank/DDBJ databases">
        <authorList>
            <person name="Li J."/>
        </authorList>
    </citation>
    <scope>NUCLEOTIDE SEQUENCE [LARGE SCALE GENOMIC DNA]</scope>
    <source>
        <strain evidence="1 2">CCTCC AB2016182</strain>
    </source>
</reference>
<dbReference type="OrthoDB" id="7767069at2"/>